<dbReference type="InterPro" id="IPR008407">
    <property type="entry name" value="Brnchd-chn_aa_trnsp_AzlD"/>
</dbReference>
<reference evidence="2" key="1">
    <citation type="journal article" date="2014" name="Front. Microbiol.">
        <title>High frequency of phylogenetically diverse reductive dehalogenase-homologous genes in deep subseafloor sedimentary metagenomes.</title>
        <authorList>
            <person name="Kawai M."/>
            <person name="Futagami T."/>
            <person name="Toyoda A."/>
            <person name="Takaki Y."/>
            <person name="Nishi S."/>
            <person name="Hori S."/>
            <person name="Arai W."/>
            <person name="Tsubouchi T."/>
            <person name="Morono Y."/>
            <person name="Uchiyama I."/>
            <person name="Ito T."/>
            <person name="Fujiyama A."/>
            <person name="Inagaki F."/>
            <person name="Takami H."/>
        </authorList>
    </citation>
    <scope>NUCLEOTIDE SEQUENCE</scope>
    <source>
        <strain evidence="2">Expedition CK06-06</strain>
    </source>
</reference>
<feature type="transmembrane region" description="Helical" evidence="1">
    <location>
        <begin position="71"/>
        <end position="104"/>
    </location>
</feature>
<dbReference type="EMBL" id="BARS01032813">
    <property type="protein sequence ID" value="GAG18759.1"/>
    <property type="molecule type" value="Genomic_DNA"/>
</dbReference>
<dbReference type="Pfam" id="PF05437">
    <property type="entry name" value="AzlD"/>
    <property type="match status" value="1"/>
</dbReference>
<evidence type="ECO:0000256" key="1">
    <source>
        <dbReference type="SAM" id="Phobius"/>
    </source>
</evidence>
<keyword evidence="1" id="KW-0812">Transmembrane</keyword>
<organism evidence="2">
    <name type="scientific">marine sediment metagenome</name>
    <dbReference type="NCBI Taxonomy" id="412755"/>
    <lineage>
        <taxon>unclassified sequences</taxon>
        <taxon>metagenomes</taxon>
        <taxon>ecological metagenomes</taxon>
    </lineage>
</organism>
<feature type="transmembrane region" description="Helical" evidence="1">
    <location>
        <begin position="6"/>
        <end position="28"/>
    </location>
</feature>
<dbReference type="AlphaFoldDB" id="X0VKD7"/>
<sequence length="105" mass="10622">MTTAAALSAVLVVGLITYSSRAGLILFLAERPLPSALVRALRYVGPAVLSALTVNLLAGGEGPSGVEVVEIAAVSAGIIAAVLTRNLIASLTAGMVTLWLLLLLL</sequence>
<proteinExistence type="predicted"/>
<gene>
    <name evidence="2" type="ORF">S01H1_50889</name>
</gene>
<evidence type="ECO:0000313" key="2">
    <source>
        <dbReference type="EMBL" id="GAG18759.1"/>
    </source>
</evidence>
<protein>
    <recommendedName>
        <fullName evidence="3">Branched-chain amino acid transport</fullName>
    </recommendedName>
</protein>
<keyword evidence="1" id="KW-0472">Membrane</keyword>
<comment type="caution">
    <text evidence="2">The sequence shown here is derived from an EMBL/GenBank/DDBJ whole genome shotgun (WGS) entry which is preliminary data.</text>
</comment>
<evidence type="ECO:0008006" key="3">
    <source>
        <dbReference type="Google" id="ProtNLM"/>
    </source>
</evidence>
<keyword evidence="1" id="KW-1133">Transmembrane helix</keyword>
<name>X0VKD7_9ZZZZ</name>
<accession>X0VKD7</accession>